<evidence type="ECO:0000256" key="1">
    <source>
        <dbReference type="SAM" id="MobiDB-lite"/>
    </source>
</evidence>
<feature type="compositionally biased region" description="Acidic residues" evidence="1">
    <location>
        <begin position="257"/>
        <end position="272"/>
    </location>
</feature>
<feature type="region of interest" description="Disordered" evidence="1">
    <location>
        <begin position="250"/>
        <end position="274"/>
    </location>
</feature>
<protein>
    <submittedName>
        <fullName evidence="2">Uncharacterized protein</fullName>
    </submittedName>
</protein>
<dbReference type="AlphaFoldDB" id="A0AB34JFI9"/>
<sequence>MAETVDALLHFVKEETRKKGKKVTFSGVYKERCLGSRVSRVKEVLRQAGGFDSLIATIPPFDRKAKSAWKEFVKSHLDSIKRENEQRRAVNKSARGQSGTASVVAVGAPLVEAANPSQMEVVEAPHAARPAQHGPGERRHELMAMCQELSVFQERLRTFQERLRTMPLESEEQVNCCKIALVTAEPLALSLNAFASVLAADPRLQPAKPCPNGSKVKDEMGKDGAGNGELDLCTTSEYLLGGDDLNSECSRASAGDGEVDSTTDEILGDDTDLNTSRDFELGSPILDTHLPIEGYSDSANSWSCDSLPSLWGGLRT</sequence>
<keyword evidence="3" id="KW-1185">Reference proteome</keyword>
<comment type="caution">
    <text evidence="2">The sequence shown here is derived from an EMBL/GenBank/DDBJ whole genome shotgun (WGS) entry which is preliminary data.</text>
</comment>
<dbReference type="EMBL" id="JBGBPQ010000009">
    <property type="protein sequence ID" value="KAL1519992.1"/>
    <property type="molecule type" value="Genomic_DNA"/>
</dbReference>
<organism evidence="2 3">
    <name type="scientific">Prymnesium parvum</name>
    <name type="common">Toxic golden alga</name>
    <dbReference type="NCBI Taxonomy" id="97485"/>
    <lineage>
        <taxon>Eukaryota</taxon>
        <taxon>Haptista</taxon>
        <taxon>Haptophyta</taxon>
        <taxon>Prymnesiophyceae</taxon>
        <taxon>Prymnesiales</taxon>
        <taxon>Prymnesiaceae</taxon>
        <taxon>Prymnesium</taxon>
    </lineage>
</organism>
<accession>A0AB34JFI9</accession>
<proteinExistence type="predicted"/>
<dbReference type="Proteomes" id="UP001515480">
    <property type="component" value="Unassembled WGS sequence"/>
</dbReference>
<gene>
    <name evidence="2" type="ORF">AB1Y20_023474</name>
</gene>
<name>A0AB34JFI9_PRYPA</name>
<evidence type="ECO:0000313" key="3">
    <source>
        <dbReference type="Proteomes" id="UP001515480"/>
    </source>
</evidence>
<evidence type="ECO:0000313" key="2">
    <source>
        <dbReference type="EMBL" id="KAL1519992.1"/>
    </source>
</evidence>
<reference evidence="2 3" key="1">
    <citation type="journal article" date="2024" name="Science">
        <title>Giant polyketide synthase enzymes in the biosynthesis of giant marine polyether toxins.</title>
        <authorList>
            <person name="Fallon T.R."/>
            <person name="Shende V.V."/>
            <person name="Wierzbicki I.H."/>
            <person name="Pendleton A.L."/>
            <person name="Watervoot N.F."/>
            <person name="Auber R.P."/>
            <person name="Gonzalez D.J."/>
            <person name="Wisecaver J.H."/>
            <person name="Moore B.S."/>
        </authorList>
    </citation>
    <scope>NUCLEOTIDE SEQUENCE [LARGE SCALE GENOMIC DNA]</scope>
    <source>
        <strain evidence="2 3">12B1</strain>
    </source>
</reference>